<keyword evidence="6" id="KW-0325">Glycoprotein</keyword>
<dbReference type="InterPro" id="IPR051955">
    <property type="entry name" value="PME_Inhibitor"/>
</dbReference>
<feature type="domain" description="Pectinesterase inhibitor" evidence="8">
    <location>
        <begin position="43"/>
        <end position="203"/>
    </location>
</feature>
<keyword evidence="10" id="KW-1185">Reference proteome</keyword>
<evidence type="ECO:0000256" key="3">
    <source>
        <dbReference type="ARBA" id="ARBA00013229"/>
    </source>
</evidence>
<dbReference type="EMBL" id="BAABME010017900">
    <property type="protein sequence ID" value="GAA0151802.1"/>
    <property type="molecule type" value="Genomic_DNA"/>
</dbReference>
<dbReference type="Pfam" id="PF04043">
    <property type="entry name" value="PMEI"/>
    <property type="match status" value="1"/>
</dbReference>
<feature type="chain" id="PRO_5043932289" description="pectinesterase" evidence="7">
    <location>
        <begin position="23"/>
        <end position="214"/>
    </location>
</feature>
<dbReference type="InterPro" id="IPR006501">
    <property type="entry name" value="Pectinesterase_inhib_dom"/>
</dbReference>
<comment type="caution">
    <text evidence="9">The sequence shown here is derived from an EMBL/GenBank/DDBJ whole genome shotgun (WGS) entry which is preliminary data.</text>
</comment>
<dbReference type="NCBIfam" id="TIGR01614">
    <property type="entry name" value="PME_inhib"/>
    <property type="match status" value="1"/>
</dbReference>
<comment type="similarity">
    <text evidence="1">In the N-terminal section; belongs to the PMEI family.</text>
</comment>
<dbReference type="InterPro" id="IPR035513">
    <property type="entry name" value="Invertase/methylesterase_inhib"/>
</dbReference>
<comment type="similarity">
    <text evidence="2">In the C-terminal section; belongs to the pectinesterase family.</text>
</comment>
<dbReference type="PANTHER" id="PTHR31080">
    <property type="entry name" value="PECTINESTERASE INHIBITOR-LIKE"/>
    <property type="match status" value="1"/>
</dbReference>
<keyword evidence="5" id="KW-1015">Disulfide bond</keyword>
<sequence length="214" mass="23446">MMKNTIIYLFSFLLLHLHLSNAILPPSTADKSYTTTTHPPQNGNIEFIKTSCQKTLYPDICFNSLSSYAKKINQDPSKLAIVAIGVSLSKAKKMANYVSNVSRQADYGAEPRIAAALHDCFSVFGDAVERMHDSLKQMSQITGSSSESIRFQMSNVQTWMSAAMTNEDTCTDGLSDVPNGPVKDDVISRVDKAMHVTSNALALINSFVEKVTTP</sequence>
<proteinExistence type="inferred from homology"/>
<evidence type="ECO:0000256" key="7">
    <source>
        <dbReference type="SAM" id="SignalP"/>
    </source>
</evidence>
<evidence type="ECO:0000313" key="10">
    <source>
        <dbReference type="Proteomes" id="UP001454036"/>
    </source>
</evidence>
<dbReference type="EC" id="3.1.1.11" evidence="3"/>
<evidence type="ECO:0000259" key="8">
    <source>
        <dbReference type="SMART" id="SM00856"/>
    </source>
</evidence>
<keyword evidence="4 7" id="KW-0732">Signal</keyword>
<dbReference type="AlphaFoldDB" id="A0AAV3PLL0"/>
<reference evidence="9 10" key="1">
    <citation type="submission" date="2024-01" db="EMBL/GenBank/DDBJ databases">
        <title>The complete chloroplast genome sequence of Lithospermum erythrorhizon: insights into the phylogenetic relationship among Boraginaceae species and the maternal lineages of purple gromwells.</title>
        <authorList>
            <person name="Okada T."/>
            <person name="Watanabe K."/>
        </authorList>
    </citation>
    <scope>NUCLEOTIDE SEQUENCE [LARGE SCALE GENOMIC DNA]</scope>
</reference>
<dbReference type="FunFam" id="1.20.140.40:FF:000010">
    <property type="entry name" value="Pectinesterase"/>
    <property type="match status" value="1"/>
</dbReference>
<protein>
    <recommendedName>
        <fullName evidence="3">pectinesterase</fullName>
        <ecNumber evidence="3">3.1.1.11</ecNumber>
    </recommendedName>
</protein>
<evidence type="ECO:0000256" key="1">
    <source>
        <dbReference type="ARBA" id="ARBA00006027"/>
    </source>
</evidence>
<evidence type="ECO:0000256" key="6">
    <source>
        <dbReference type="ARBA" id="ARBA00023180"/>
    </source>
</evidence>
<evidence type="ECO:0000313" key="9">
    <source>
        <dbReference type="EMBL" id="GAA0151802.1"/>
    </source>
</evidence>
<name>A0AAV3PLL0_LITER</name>
<evidence type="ECO:0000256" key="4">
    <source>
        <dbReference type="ARBA" id="ARBA00022729"/>
    </source>
</evidence>
<dbReference type="SUPFAM" id="SSF101148">
    <property type="entry name" value="Plant invertase/pectin methylesterase inhibitor"/>
    <property type="match status" value="1"/>
</dbReference>
<dbReference type="PANTHER" id="PTHR31080:SF64">
    <property type="entry name" value="PLANT INVERTASE_PECTIN METHYLESTERASE INHIBITOR SUPERFAMILY PROTEIN"/>
    <property type="match status" value="1"/>
</dbReference>
<dbReference type="CDD" id="cd15798">
    <property type="entry name" value="PMEI-like_3"/>
    <property type="match status" value="1"/>
</dbReference>
<dbReference type="GO" id="GO:0004857">
    <property type="term" value="F:enzyme inhibitor activity"/>
    <property type="evidence" value="ECO:0007669"/>
    <property type="project" value="InterPro"/>
</dbReference>
<organism evidence="9 10">
    <name type="scientific">Lithospermum erythrorhizon</name>
    <name type="common">Purple gromwell</name>
    <name type="synonym">Lithospermum officinale var. erythrorhizon</name>
    <dbReference type="NCBI Taxonomy" id="34254"/>
    <lineage>
        <taxon>Eukaryota</taxon>
        <taxon>Viridiplantae</taxon>
        <taxon>Streptophyta</taxon>
        <taxon>Embryophyta</taxon>
        <taxon>Tracheophyta</taxon>
        <taxon>Spermatophyta</taxon>
        <taxon>Magnoliopsida</taxon>
        <taxon>eudicotyledons</taxon>
        <taxon>Gunneridae</taxon>
        <taxon>Pentapetalae</taxon>
        <taxon>asterids</taxon>
        <taxon>lamiids</taxon>
        <taxon>Boraginales</taxon>
        <taxon>Boraginaceae</taxon>
        <taxon>Boraginoideae</taxon>
        <taxon>Lithospermeae</taxon>
        <taxon>Lithospermum</taxon>
    </lineage>
</organism>
<dbReference type="Gene3D" id="1.20.140.40">
    <property type="entry name" value="Invertase/pectin methylesterase inhibitor family protein"/>
    <property type="match status" value="1"/>
</dbReference>
<feature type="signal peptide" evidence="7">
    <location>
        <begin position="1"/>
        <end position="22"/>
    </location>
</feature>
<dbReference type="GO" id="GO:0030599">
    <property type="term" value="F:pectinesterase activity"/>
    <property type="evidence" value="ECO:0007669"/>
    <property type="project" value="UniProtKB-EC"/>
</dbReference>
<gene>
    <name evidence="9" type="ORF">LIER_37359</name>
</gene>
<accession>A0AAV3PLL0</accession>
<evidence type="ECO:0000256" key="5">
    <source>
        <dbReference type="ARBA" id="ARBA00023157"/>
    </source>
</evidence>
<evidence type="ECO:0000256" key="2">
    <source>
        <dbReference type="ARBA" id="ARBA00007786"/>
    </source>
</evidence>
<dbReference type="Proteomes" id="UP001454036">
    <property type="component" value="Unassembled WGS sequence"/>
</dbReference>
<dbReference type="SMART" id="SM00856">
    <property type="entry name" value="PMEI"/>
    <property type="match status" value="1"/>
</dbReference>